<dbReference type="Gene3D" id="3.90.226.10">
    <property type="entry name" value="2-enoyl-CoA Hydratase, Chain A, domain 1"/>
    <property type="match status" value="1"/>
</dbReference>
<dbReference type="CDD" id="cd06558">
    <property type="entry name" value="crotonase-like"/>
    <property type="match status" value="1"/>
</dbReference>
<name>A0A543DI50_9PSEU</name>
<sequence length="280" mass="28985">MDRTIDTGTDDLLARVERGVGVVVLNRPERRNALSPDMLAALASVLADMEVADDVGAVLLTGAGAAFCAGGDVKAFAARGGEGGGTSAPREERARRQQAMQRATTGRLHTMAKPTVAALPGAAAGAGLGLALGCDLRIGCPDTVIATAFGKVGLSGDYGTTWLLSRLVGPSRARRLLFLGERVDATAAHELGLLDWVVEADALAEFALSTAADMAAGPRQALAAMKANLLDAQRCDLDDAMDREVPRHLECGVSADHKEAVQAFVEKRAPVFGAGVREGS</sequence>
<dbReference type="SUPFAM" id="SSF52096">
    <property type="entry name" value="ClpP/crotonase"/>
    <property type="match status" value="1"/>
</dbReference>
<dbReference type="OrthoDB" id="9777711at2"/>
<dbReference type="AlphaFoldDB" id="A0A543DI50"/>
<dbReference type="EMBL" id="VFPA01000003">
    <property type="protein sequence ID" value="TQM09018.1"/>
    <property type="molecule type" value="Genomic_DNA"/>
</dbReference>
<evidence type="ECO:0000256" key="1">
    <source>
        <dbReference type="ARBA" id="ARBA00005254"/>
    </source>
</evidence>
<gene>
    <name evidence="3" type="ORF">FB558_4759</name>
</gene>
<dbReference type="InterPro" id="IPR001753">
    <property type="entry name" value="Enoyl-CoA_hydra/iso"/>
</dbReference>
<proteinExistence type="inferred from homology"/>
<dbReference type="Gene3D" id="1.10.12.10">
    <property type="entry name" value="Lyase 2-enoyl-coa Hydratase, Chain A, domain 2"/>
    <property type="match status" value="1"/>
</dbReference>
<comment type="caution">
    <text evidence="3">The sequence shown here is derived from an EMBL/GenBank/DDBJ whole genome shotgun (WGS) entry which is preliminary data.</text>
</comment>
<dbReference type="Proteomes" id="UP000315677">
    <property type="component" value="Unassembled WGS sequence"/>
</dbReference>
<comment type="similarity">
    <text evidence="1">Belongs to the enoyl-CoA hydratase/isomerase family.</text>
</comment>
<accession>A0A543DI50</accession>
<reference evidence="3 4" key="1">
    <citation type="submission" date="2019-06" db="EMBL/GenBank/DDBJ databases">
        <title>Sequencing the genomes of 1000 actinobacteria strains.</title>
        <authorList>
            <person name="Klenk H.-P."/>
        </authorList>
    </citation>
    <scope>NUCLEOTIDE SEQUENCE [LARGE SCALE GENOMIC DNA]</scope>
    <source>
        <strain evidence="3 4">DSM 45301</strain>
    </source>
</reference>
<dbReference type="InterPro" id="IPR014748">
    <property type="entry name" value="Enoyl-CoA_hydra_C"/>
</dbReference>
<dbReference type="InterPro" id="IPR029045">
    <property type="entry name" value="ClpP/crotonase-like_dom_sf"/>
</dbReference>
<protein>
    <submittedName>
        <fullName evidence="3">Enoyl-CoA hydratase</fullName>
    </submittedName>
</protein>
<dbReference type="GO" id="GO:0003824">
    <property type="term" value="F:catalytic activity"/>
    <property type="evidence" value="ECO:0007669"/>
    <property type="project" value="UniProtKB-ARBA"/>
</dbReference>
<feature type="region of interest" description="Disordered" evidence="2">
    <location>
        <begin position="80"/>
        <end position="105"/>
    </location>
</feature>
<keyword evidence="4" id="KW-1185">Reference proteome</keyword>
<dbReference type="PANTHER" id="PTHR43802:SF1">
    <property type="entry name" value="IP11341P-RELATED"/>
    <property type="match status" value="1"/>
</dbReference>
<dbReference type="RefSeq" id="WP_142056918.1">
    <property type="nucleotide sequence ID" value="NZ_VFPA01000003.1"/>
</dbReference>
<evidence type="ECO:0000313" key="3">
    <source>
        <dbReference type="EMBL" id="TQM09018.1"/>
    </source>
</evidence>
<evidence type="ECO:0000256" key="2">
    <source>
        <dbReference type="SAM" id="MobiDB-lite"/>
    </source>
</evidence>
<dbReference type="Pfam" id="PF00378">
    <property type="entry name" value="ECH_1"/>
    <property type="match status" value="1"/>
</dbReference>
<evidence type="ECO:0000313" key="4">
    <source>
        <dbReference type="Proteomes" id="UP000315677"/>
    </source>
</evidence>
<organism evidence="3 4">
    <name type="scientific">Pseudonocardia kunmingensis</name>
    <dbReference type="NCBI Taxonomy" id="630975"/>
    <lineage>
        <taxon>Bacteria</taxon>
        <taxon>Bacillati</taxon>
        <taxon>Actinomycetota</taxon>
        <taxon>Actinomycetes</taxon>
        <taxon>Pseudonocardiales</taxon>
        <taxon>Pseudonocardiaceae</taxon>
        <taxon>Pseudonocardia</taxon>
    </lineage>
</organism>
<dbReference type="PANTHER" id="PTHR43802">
    <property type="entry name" value="ENOYL-COA HYDRATASE"/>
    <property type="match status" value="1"/>
</dbReference>